<proteinExistence type="predicted"/>
<dbReference type="Gene3D" id="3.40.50.410">
    <property type="entry name" value="von Willebrand factor, type A domain"/>
    <property type="match status" value="1"/>
</dbReference>
<keyword evidence="5" id="KW-1185">Reference proteome</keyword>
<name>A0ABT5EDA3_9BACT</name>
<sequence length="564" mass="58348">MPTLNVTSPSRPRTFAALSLPLLAALAGACSSAAQHDGSGASGGASGPSSDSGPGSGSASPGESDGGTDGGWETGEPGTTGDWSPTTTGASGGEPGDSGTTGGAPEEPPPPDDDESSTTDDSTTGEPVCDDQTPVVLYLSPDDSNSTSSPVQVREAVLSQWGSLSYVPIRTWEFLNYYTFDYAAADKGMVTVLPEIARFEDSPDDHYVVQIGVASETVSNADRPLMNVTLVLDESGSMGGLPMELQQEVCRTIAGSLRAGDIVSAVGWDTVNAVKLTKHKVTKANDPELLDLCDGLEAGGGTDLNGGLTAGYDLAQAQFDATRINRVVLISDGGANAGVTDIEIIAGGAGSKDQDGIYLVGVGVGTPDSYNDELMDTVTDVGRGASLFIPSVDEAHKMFGERFVQTMAVAVRDVRVRLDMPPGFSIVKFSGEEYSTDPAEVEPQHLAPNDAMVFHQTVATCAPGLVDEAAEFKVAVRWKDPITFEERESEVIKKIQESVAAESPLLKKGAAVFAYAEGLKAYREAADAATLAPALAALALAEAALPGDPDLAEIRTVLETLAGP</sequence>
<protein>
    <submittedName>
        <fullName evidence="4">VWA domain-containing protein</fullName>
    </submittedName>
</protein>
<feature type="compositionally biased region" description="Low complexity" evidence="1">
    <location>
        <begin position="74"/>
        <end position="83"/>
    </location>
</feature>
<feature type="compositionally biased region" description="Gly residues" evidence="1">
    <location>
        <begin position="90"/>
        <end position="102"/>
    </location>
</feature>
<feature type="compositionally biased region" description="Acidic residues" evidence="1">
    <location>
        <begin position="109"/>
        <end position="118"/>
    </location>
</feature>
<dbReference type="EMBL" id="JAQNDL010000005">
    <property type="protein sequence ID" value="MDC0723294.1"/>
    <property type="molecule type" value="Genomic_DNA"/>
</dbReference>
<feature type="chain" id="PRO_5047057843" evidence="2">
    <location>
        <begin position="34"/>
        <end position="564"/>
    </location>
</feature>
<dbReference type="SMART" id="SM00327">
    <property type="entry name" value="VWA"/>
    <property type="match status" value="1"/>
</dbReference>
<feature type="region of interest" description="Disordered" evidence="1">
    <location>
        <begin position="30"/>
        <end position="149"/>
    </location>
</feature>
<feature type="compositionally biased region" description="Low complexity" evidence="1">
    <location>
        <begin position="47"/>
        <end position="63"/>
    </location>
</feature>
<dbReference type="Proteomes" id="UP001221686">
    <property type="component" value="Unassembled WGS sequence"/>
</dbReference>
<dbReference type="PROSITE" id="PS50234">
    <property type="entry name" value="VWFA"/>
    <property type="match status" value="1"/>
</dbReference>
<evidence type="ECO:0000256" key="2">
    <source>
        <dbReference type="SAM" id="SignalP"/>
    </source>
</evidence>
<feature type="compositionally biased region" description="Gly residues" evidence="1">
    <location>
        <begin position="64"/>
        <end position="73"/>
    </location>
</feature>
<feature type="signal peptide" evidence="2">
    <location>
        <begin position="1"/>
        <end position="33"/>
    </location>
</feature>
<keyword evidence="2" id="KW-0732">Signal</keyword>
<dbReference type="RefSeq" id="WP_272091838.1">
    <property type="nucleotide sequence ID" value="NZ_JAQNDL010000005.1"/>
</dbReference>
<dbReference type="Pfam" id="PF13519">
    <property type="entry name" value="VWA_2"/>
    <property type="match status" value="1"/>
</dbReference>
<feature type="domain" description="VWFA" evidence="3">
    <location>
        <begin position="227"/>
        <end position="407"/>
    </location>
</feature>
<accession>A0ABT5EDA3</accession>
<evidence type="ECO:0000256" key="1">
    <source>
        <dbReference type="SAM" id="MobiDB-lite"/>
    </source>
</evidence>
<gene>
    <name evidence="4" type="ORF">POL25_40810</name>
</gene>
<dbReference type="InterPro" id="IPR002035">
    <property type="entry name" value="VWF_A"/>
</dbReference>
<dbReference type="SUPFAM" id="SSF53300">
    <property type="entry name" value="vWA-like"/>
    <property type="match status" value="1"/>
</dbReference>
<evidence type="ECO:0000313" key="4">
    <source>
        <dbReference type="EMBL" id="MDC0723294.1"/>
    </source>
</evidence>
<comment type="caution">
    <text evidence="4">The sequence shown here is derived from an EMBL/GenBank/DDBJ whole genome shotgun (WGS) entry which is preliminary data.</text>
</comment>
<reference evidence="4 5" key="1">
    <citation type="submission" date="2022-11" db="EMBL/GenBank/DDBJ databases">
        <title>Minimal conservation of predation-associated metabolite biosynthetic gene clusters underscores biosynthetic potential of Myxococcota including descriptions for ten novel species: Archangium lansinium sp. nov., Myxococcus landrumus sp. nov., Nannocystis bai.</title>
        <authorList>
            <person name="Ahearne A."/>
            <person name="Stevens C."/>
            <person name="Dowd S."/>
        </authorList>
    </citation>
    <scope>NUCLEOTIDE SEQUENCE [LARGE SCALE GENOMIC DNA]</scope>
    <source>
        <strain evidence="4 5">BB15-2</strain>
    </source>
</reference>
<feature type="compositionally biased region" description="Low complexity" evidence="1">
    <location>
        <begin position="30"/>
        <end position="39"/>
    </location>
</feature>
<organism evidence="4 5">
    <name type="scientific">Nannocystis bainbridge</name>
    <dbReference type="NCBI Taxonomy" id="2995303"/>
    <lineage>
        <taxon>Bacteria</taxon>
        <taxon>Pseudomonadati</taxon>
        <taxon>Myxococcota</taxon>
        <taxon>Polyangia</taxon>
        <taxon>Nannocystales</taxon>
        <taxon>Nannocystaceae</taxon>
        <taxon>Nannocystis</taxon>
    </lineage>
</organism>
<evidence type="ECO:0000313" key="5">
    <source>
        <dbReference type="Proteomes" id="UP001221686"/>
    </source>
</evidence>
<evidence type="ECO:0000259" key="3">
    <source>
        <dbReference type="PROSITE" id="PS50234"/>
    </source>
</evidence>
<dbReference type="InterPro" id="IPR036465">
    <property type="entry name" value="vWFA_dom_sf"/>
</dbReference>